<evidence type="ECO:0000256" key="1">
    <source>
        <dbReference type="SAM" id="MobiDB-lite"/>
    </source>
</evidence>
<evidence type="ECO:0000313" key="3">
    <source>
        <dbReference type="Proteomes" id="UP001600888"/>
    </source>
</evidence>
<dbReference type="Gene3D" id="3.90.70.10">
    <property type="entry name" value="Cysteine proteinases"/>
    <property type="match status" value="1"/>
</dbReference>
<sequence>MAAGTDPTRIQAPGLLKEDGHDLPISPARAAVHDTLQAVLDSAPVGPGHSLIRERVDENDRLCPMYSDYVDRTFFGATLMALFNVSPFLNFLEEAVEKNAFNDPLLDGLYRLARSFRGWAEGEGTENKQQDAVKSQMGTVWECIKHKRTGHPPPFNFGPSDAIVHNFIYYLFDRIEKAELQQGQAGGDDVNLSIRFKQLFKFFTVRYAPMRCGCTQPVLRRQPTNDGQPTGYYLNAEVSKSMNLEQAISGAMWEKLARPRTCPECNNKQDPVHDFDKFAYLPEVLLVYPNFIDKSGGRGQFIHPKDAKLTYPERLDMSAFRDDPTRPGDRADCIYKLQSIINTNPGRFKVTNIKQYKAALRVSDIEFAQFDFSGPSDSFADFVTFETVNETGNGLPNMLMYVRERHAGAAGNPPEVVESKSTKPPGGATKAVTPTPDKYNLQRFVAAQDEKTNISLSTFQGAMLDLQNGRKTQHWMWFMFPVATCVSDTPKSRLYSIKSLDEARAFWNHPLLKNRYVELVHTVRNGPEPDLERLFGNKVDVEKFFASLTLFTLICVGLDDQGAIDTFEEVFGHFDAFYHENTAFQVATWFVEAGEVEARVEVLRYMGVSVEQLSDAGSGGNGKQETTGHVTRVSPTVTTGTSNGPSTLSTHNINNKAGTKTGHPDTTRQSGSADKGGHDNGHGASTNHDSARRIGSKLLSLADKDFAIDDSPFEPEDVLEQNNYARDLGRVILGFGVPEGTAAPVATPESEERARRLGRHLMALATTGYDAPPDNVPGTSGSGAALGSFGLDGSADGADLDEEDIYQAVAIPTDPRDPRIQACEFWTLDELKREFQKEQLDWRGLRIDPDKHRMKFRKHFELERDYSIYHEGRLRQAIRDRGIRMRHGADRVDKADKAELVDALTEYDLQKLQAAEYVEGDESQTESMGYESEPYESSEASGNEKWYIERERAAARAAKANEGPTPVQPRLAGAAARVQKRSRDEDEDYEDDGGEITSCCRAKGQVRMRTRY</sequence>
<feature type="compositionally biased region" description="Low complexity" evidence="1">
    <location>
        <begin position="926"/>
        <end position="941"/>
    </location>
</feature>
<dbReference type="SUPFAM" id="SSF140736">
    <property type="entry name" value="Rv1873-like"/>
    <property type="match status" value="1"/>
</dbReference>
<comment type="caution">
    <text evidence="2">The sequence shown here is derived from an EMBL/GenBank/DDBJ whole genome shotgun (WGS) entry which is preliminary data.</text>
</comment>
<evidence type="ECO:0008006" key="4">
    <source>
        <dbReference type="Google" id="ProtNLM"/>
    </source>
</evidence>
<dbReference type="SUPFAM" id="SSF54001">
    <property type="entry name" value="Cysteine proteinases"/>
    <property type="match status" value="1"/>
</dbReference>
<dbReference type="Gene3D" id="1.25.40.380">
    <property type="entry name" value="Protein of unknown function DUF1810"/>
    <property type="match status" value="1"/>
</dbReference>
<dbReference type="InterPro" id="IPR036287">
    <property type="entry name" value="Rv1873-like_sf"/>
</dbReference>
<feature type="compositionally biased region" description="Polar residues" evidence="1">
    <location>
        <begin position="623"/>
        <end position="658"/>
    </location>
</feature>
<dbReference type="EMBL" id="JBAWTH010000050">
    <property type="protein sequence ID" value="KAL2282304.1"/>
    <property type="molecule type" value="Genomic_DNA"/>
</dbReference>
<dbReference type="InterPro" id="IPR014937">
    <property type="entry name" value="DUF1810"/>
</dbReference>
<proteinExistence type="predicted"/>
<feature type="compositionally biased region" description="Acidic residues" evidence="1">
    <location>
        <begin position="985"/>
        <end position="994"/>
    </location>
</feature>
<dbReference type="Proteomes" id="UP001600888">
    <property type="component" value="Unassembled WGS sequence"/>
</dbReference>
<evidence type="ECO:0000313" key="2">
    <source>
        <dbReference type="EMBL" id="KAL2282304.1"/>
    </source>
</evidence>
<reference evidence="2 3" key="1">
    <citation type="submission" date="2024-03" db="EMBL/GenBank/DDBJ databases">
        <title>A high-quality draft genome sequence of Diaporthe vaccinii, a causative agent of upright dieback and viscid rot disease in cranberry plants.</title>
        <authorList>
            <person name="Sarrasin M."/>
            <person name="Lang B.F."/>
            <person name="Burger G."/>
        </authorList>
    </citation>
    <scope>NUCLEOTIDE SEQUENCE [LARGE SCALE GENOMIC DNA]</scope>
    <source>
        <strain evidence="2 3">IS7</strain>
    </source>
</reference>
<organism evidence="2 3">
    <name type="scientific">Diaporthe vaccinii</name>
    <dbReference type="NCBI Taxonomy" id="105482"/>
    <lineage>
        <taxon>Eukaryota</taxon>
        <taxon>Fungi</taxon>
        <taxon>Dikarya</taxon>
        <taxon>Ascomycota</taxon>
        <taxon>Pezizomycotina</taxon>
        <taxon>Sordariomycetes</taxon>
        <taxon>Sordariomycetidae</taxon>
        <taxon>Diaporthales</taxon>
        <taxon>Diaporthaceae</taxon>
        <taxon>Diaporthe</taxon>
        <taxon>Diaporthe eres species complex</taxon>
    </lineage>
</organism>
<feature type="region of interest" description="Disordered" evidence="1">
    <location>
        <begin position="410"/>
        <end position="435"/>
    </location>
</feature>
<keyword evidence="3" id="KW-1185">Reference proteome</keyword>
<protein>
    <recommendedName>
        <fullName evidence="4">USP domain-containing protein</fullName>
    </recommendedName>
</protein>
<feature type="region of interest" description="Disordered" evidence="1">
    <location>
        <begin position="919"/>
        <end position="996"/>
    </location>
</feature>
<dbReference type="Pfam" id="PF08837">
    <property type="entry name" value="DUF1810"/>
    <property type="match status" value="1"/>
</dbReference>
<accession>A0ABR4EIQ5</accession>
<dbReference type="InterPro" id="IPR038765">
    <property type="entry name" value="Papain-like_cys_pep_sf"/>
</dbReference>
<name>A0ABR4EIQ5_9PEZI</name>
<gene>
    <name evidence="2" type="ORF">FJTKL_10925</name>
</gene>
<feature type="region of interest" description="Disordered" evidence="1">
    <location>
        <begin position="614"/>
        <end position="691"/>
    </location>
</feature>